<comment type="similarity">
    <text evidence="1">Belongs to the aldo/keto reductase family.</text>
</comment>
<evidence type="ECO:0000313" key="9">
    <source>
        <dbReference type="Proteomes" id="UP000198983"/>
    </source>
</evidence>
<dbReference type="InterPro" id="IPR020471">
    <property type="entry name" value="AKR"/>
</dbReference>
<dbReference type="OrthoDB" id="9804790at2"/>
<dbReference type="PANTHER" id="PTHR43827">
    <property type="entry name" value="2,5-DIKETO-D-GLUCONIC ACID REDUCTASE"/>
    <property type="match status" value="1"/>
</dbReference>
<dbReference type="STRING" id="117157.SAMN04489717_0146"/>
<protein>
    <submittedName>
        <fullName evidence="8">Aldo/keto reductase</fullName>
    </submittedName>
</protein>
<feature type="binding site" evidence="5">
    <location>
        <position position="112"/>
    </location>
    <ligand>
        <name>substrate</name>
    </ligand>
</feature>
<dbReference type="RefSeq" id="WP_092649595.1">
    <property type="nucleotide sequence ID" value="NZ_LT629732.1"/>
</dbReference>
<sequence>MTDIGLSSQLTAPLSPDARIPLIGFGTWQLSGDEARQAVSWALEAGYRHLDTATGYGNEDQVGAALRDSGVPRDEVFVTTKLPPDHVGRERQTLQESLDKLGVDHLDLWLIHWPPNGTAGVESWKVFVEAQKEGLVRHIGVSNYSLDQIDELTSQTGVTPAVNQIKWSPVQFDRDLLEGSRERGVVVEGYSPFRAAKLDDPVLTGLADKYGKNVPQVIVRWHLQRGVVVIPKSAKRERIESNIDVFDFELSADELTAIDNLSEA</sequence>
<proteinExistence type="inferred from homology"/>
<dbReference type="Proteomes" id="UP000198983">
    <property type="component" value="Chromosome I"/>
</dbReference>
<evidence type="ECO:0000256" key="6">
    <source>
        <dbReference type="PIRSR" id="PIRSR000097-3"/>
    </source>
</evidence>
<dbReference type="PIRSF" id="PIRSF000097">
    <property type="entry name" value="AKR"/>
    <property type="match status" value="1"/>
</dbReference>
<name>A0A1H1L812_9ACTN</name>
<reference evidence="8 9" key="1">
    <citation type="submission" date="2016-10" db="EMBL/GenBank/DDBJ databases">
        <authorList>
            <person name="de Groot N.N."/>
        </authorList>
    </citation>
    <scope>NUCLEOTIDE SEQUENCE [LARGE SCALE GENOMIC DNA]</scope>
    <source>
        <strain evidence="8 9">DSM 22024</strain>
    </source>
</reference>
<feature type="domain" description="NADP-dependent oxidoreductase" evidence="7">
    <location>
        <begin position="23"/>
        <end position="262"/>
    </location>
</feature>
<evidence type="ECO:0000259" key="7">
    <source>
        <dbReference type="Pfam" id="PF00248"/>
    </source>
</evidence>
<keyword evidence="3" id="KW-0560">Oxidoreductase</keyword>
<dbReference type="PROSITE" id="PS00063">
    <property type="entry name" value="ALDOKETO_REDUCTASE_3"/>
    <property type="match status" value="1"/>
</dbReference>
<dbReference type="FunFam" id="3.20.20.100:FF:000015">
    <property type="entry name" value="Oxidoreductase, aldo/keto reductase family"/>
    <property type="match status" value="1"/>
</dbReference>
<dbReference type="AlphaFoldDB" id="A0A1H1L812"/>
<dbReference type="Pfam" id="PF00248">
    <property type="entry name" value="Aldo_ket_red"/>
    <property type="match status" value="1"/>
</dbReference>
<dbReference type="PROSITE" id="PS00062">
    <property type="entry name" value="ALDOKETO_REDUCTASE_2"/>
    <property type="match status" value="1"/>
</dbReference>
<feature type="active site" description="Proton donor" evidence="4">
    <location>
        <position position="56"/>
    </location>
</feature>
<keyword evidence="2" id="KW-0521">NADP</keyword>
<dbReference type="GO" id="GO:0016616">
    <property type="term" value="F:oxidoreductase activity, acting on the CH-OH group of donors, NAD or NADP as acceptor"/>
    <property type="evidence" value="ECO:0007669"/>
    <property type="project" value="UniProtKB-ARBA"/>
</dbReference>
<dbReference type="PANTHER" id="PTHR43827:SF3">
    <property type="entry name" value="NADP-DEPENDENT OXIDOREDUCTASE DOMAIN-CONTAINING PROTEIN"/>
    <property type="match status" value="1"/>
</dbReference>
<dbReference type="PRINTS" id="PR00069">
    <property type="entry name" value="ALDKETRDTASE"/>
</dbReference>
<dbReference type="InterPro" id="IPR018170">
    <property type="entry name" value="Aldo/ket_reductase_CS"/>
</dbReference>
<dbReference type="CDD" id="cd19071">
    <property type="entry name" value="AKR_AKR1-5-like"/>
    <property type="match status" value="1"/>
</dbReference>
<evidence type="ECO:0000256" key="5">
    <source>
        <dbReference type="PIRSR" id="PIRSR000097-2"/>
    </source>
</evidence>
<dbReference type="InterPro" id="IPR023210">
    <property type="entry name" value="NADP_OxRdtase_dom"/>
</dbReference>
<organism evidence="8 9">
    <name type="scientific">Actinopolymorpha singaporensis</name>
    <dbReference type="NCBI Taxonomy" id="117157"/>
    <lineage>
        <taxon>Bacteria</taxon>
        <taxon>Bacillati</taxon>
        <taxon>Actinomycetota</taxon>
        <taxon>Actinomycetes</taxon>
        <taxon>Propionibacteriales</taxon>
        <taxon>Actinopolymorphaceae</taxon>
        <taxon>Actinopolymorpha</taxon>
    </lineage>
</organism>
<evidence type="ECO:0000256" key="1">
    <source>
        <dbReference type="ARBA" id="ARBA00007905"/>
    </source>
</evidence>
<evidence type="ECO:0000256" key="3">
    <source>
        <dbReference type="ARBA" id="ARBA00023002"/>
    </source>
</evidence>
<gene>
    <name evidence="8" type="ORF">SAMN04489717_0146</name>
</gene>
<accession>A0A1H1L812</accession>
<dbReference type="Gene3D" id="3.20.20.100">
    <property type="entry name" value="NADP-dependent oxidoreductase domain"/>
    <property type="match status" value="1"/>
</dbReference>
<evidence type="ECO:0000256" key="2">
    <source>
        <dbReference type="ARBA" id="ARBA00022857"/>
    </source>
</evidence>
<keyword evidence="9" id="KW-1185">Reference proteome</keyword>
<evidence type="ECO:0000313" key="8">
    <source>
        <dbReference type="EMBL" id="SDR70185.1"/>
    </source>
</evidence>
<dbReference type="PROSITE" id="PS00798">
    <property type="entry name" value="ALDOKETO_REDUCTASE_1"/>
    <property type="match status" value="1"/>
</dbReference>
<dbReference type="SUPFAM" id="SSF51430">
    <property type="entry name" value="NAD(P)-linked oxidoreductase"/>
    <property type="match status" value="1"/>
</dbReference>
<evidence type="ECO:0000256" key="4">
    <source>
        <dbReference type="PIRSR" id="PIRSR000097-1"/>
    </source>
</evidence>
<dbReference type="EMBL" id="LT629732">
    <property type="protein sequence ID" value="SDR70185.1"/>
    <property type="molecule type" value="Genomic_DNA"/>
</dbReference>
<dbReference type="InterPro" id="IPR036812">
    <property type="entry name" value="NAD(P)_OxRdtase_dom_sf"/>
</dbReference>
<feature type="site" description="Lowers pKa of active site Tyr" evidence="6">
    <location>
        <position position="81"/>
    </location>
</feature>